<dbReference type="PROSITE" id="PS50181">
    <property type="entry name" value="FBOX"/>
    <property type="match status" value="1"/>
</dbReference>
<dbReference type="InterPro" id="IPR001810">
    <property type="entry name" value="F-box_dom"/>
</dbReference>
<dbReference type="Proteomes" id="UP000054549">
    <property type="component" value="Unassembled WGS sequence"/>
</dbReference>
<evidence type="ECO:0000313" key="4">
    <source>
        <dbReference type="Proteomes" id="UP000054549"/>
    </source>
</evidence>
<dbReference type="InParanoid" id="A0A0C2X1M0"/>
<keyword evidence="4" id="KW-1185">Reference proteome</keyword>
<gene>
    <name evidence="3" type="ORF">M378DRAFT_80273</name>
</gene>
<protein>
    <recommendedName>
        <fullName evidence="2">F-box domain-containing protein</fullName>
    </recommendedName>
</protein>
<sequence>MSLLSLPHELVERILLWLATESVQKCRLVNRELNTIIQSSTVLQYLQACAAAGIIDNPRSPLSYAERLEALKKREDAWRTLTPVFETTINVDHQASSVYDLTAGTYLLGDHNLRDLYYCRLPSSPQDNPRWIRIPCHGPEQNRSGIIIDMGMAVYEHDLIVNVICSEVGNQADIELYSLDLVLLKFSTGEYHPLARHPRIHVQRSPSTRPAIALEIVGDNLALVINSRHVCPDKLFIFDWKTGYKRLQHEAAENAYSGLFFVSPELLLVPNLILSHFEVWQIPPCHPNSKPPVQILSLQIPAVSRGYFLLTLSCRGEPSPFLHSIPYFPPRPFLPSPDNSIIIANLRLASFPGLRGASYTLVIHRRALLDTIQRWTSPSLLEQQEDLPTWLMNEVTVHNTANPDDGSVRLDAQSKLSSTSRYTFLQVPWAKWGPPISRWFQVNETQSQWISQSSGQRCAFLDPNPLDRRKLMVSVMDFNNFRRNAKMMARLRSGECDNNGSNGNKEKEEEEEEEFEILDHKGVFSEEVYMGLKCVIYRAPDEFDFDAIFMDEERLFGAKVSTWKWHRKSF</sequence>
<feature type="region of interest" description="Disordered" evidence="1">
    <location>
        <begin position="493"/>
        <end position="512"/>
    </location>
</feature>
<dbReference type="AlphaFoldDB" id="A0A0C2X1M0"/>
<feature type="domain" description="F-box" evidence="2">
    <location>
        <begin position="1"/>
        <end position="46"/>
    </location>
</feature>
<name>A0A0C2X1M0_AMAMK</name>
<dbReference type="InterPro" id="IPR036047">
    <property type="entry name" value="F-box-like_dom_sf"/>
</dbReference>
<evidence type="ECO:0000313" key="3">
    <source>
        <dbReference type="EMBL" id="KIL63036.1"/>
    </source>
</evidence>
<evidence type="ECO:0000259" key="2">
    <source>
        <dbReference type="PROSITE" id="PS50181"/>
    </source>
</evidence>
<dbReference type="OrthoDB" id="2751409at2759"/>
<dbReference type="HOGENOM" id="CLU_007279_0_0_1"/>
<proteinExistence type="predicted"/>
<dbReference type="Pfam" id="PF00646">
    <property type="entry name" value="F-box"/>
    <property type="match status" value="1"/>
</dbReference>
<dbReference type="SUPFAM" id="SSF81383">
    <property type="entry name" value="F-box domain"/>
    <property type="match status" value="1"/>
</dbReference>
<organism evidence="3 4">
    <name type="scientific">Amanita muscaria (strain Koide BX008)</name>
    <dbReference type="NCBI Taxonomy" id="946122"/>
    <lineage>
        <taxon>Eukaryota</taxon>
        <taxon>Fungi</taxon>
        <taxon>Dikarya</taxon>
        <taxon>Basidiomycota</taxon>
        <taxon>Agaricomycotina</taxon>
        <taxon>Agaricomycetes</taxon>
        <taxon>Agaricomycetidae</taxon>
        <taxon>Agaricales</taxon>
        <taxon>Pluteineae</taxon>
        <taxon>Amanitaceae</taxon>
        <taxon>Amanita</taxon>
    </lineage>
</organism>
<dbReference type="EMBL" id="KN818263">
    <property type="protein sequence ID" value="KIL63036.1"/>
    <property type="molecule type" value="Genomic_DNA"/>
</dbReference>
<dbReference type="SMART" id="SM00256">
    <property type="entry name" value="FBOX"/>
    <property type="match status" value="1"/>
</dbReference>
<accession>A0A0C2X1M0</accession>
<evidence type="ECO:0000256" key="1">
    <source>
        <dbReference type="SAM" id="MobiDB-lite"/>
    </source>
</evidence>
<reference evidence="3 4" key="1">
    <citation type="submission" date="2014-04" db="EMBL/GenBank/DDBJ databases">
        <title>Evolutionary Origins and Diversification of the Mycorrhizal Mutualists.</title>
        <authorList>
            <consortium name="DOE Joint Genome Institute"/>
            <consortium name="Mycorrhizal Genomics Consortium"/>
            <person name="Kohler A."/>
            <person name="Kuo A."/>
            <person name="Nagy L.G."/>
            <person name="Floudas D."/>
            <person name="Copeland A."/>
            <person name="Barry K.W."/>
            <person name="Cichocki N."/>
            <person name="Veneault-Fourrey C."/>
            <person name="LaButti K."/>
            <person name="Lindquist E.A."/>
            <person name="Lipzen A."/>
            <person name="Lundell T."/>
            <person name="Morin E."/>
            <person name="Murat C."/>
            <person name="Riley R."/>
            <person name="Ohm R."/>
            <person name="Sun H."/>
            <person name="Tunlid A."/>
            <person name="Henrissat B."/>
            <person name="Grigoriev I.V."/>
            <person name="Hibbett D.S."/>
            <person name="Martin F."/>
        </authorList>
    </citation>
    <scope>NUCLEOTIDE SEQUENCE [LARGE SCALE GENOMIC DNA]</scope>
    <source>
        <strain evidence="3 4">Koide BX008</strain>
    </source>
</reference>